<dbReference type="GO" id="GO:0003700">
    <property type="term" value="F:DNA-binding transcription factor activity"/>
    <property type="evidence" value="ECO:0007669"/>
    <property type="project" value="InterPro"/>
</dbReference>
<dbReference type="GO" id="GO:0006950">
    <property type="term" value="P:response to stress"/>
    <property type="evidence" value="ECO:0007669"/>
    <property type="project" value="TreeGrafter"/>
</dbReference>
<gene>
    <name evidence="2" type="ORF">BXY66_2677</name>
</gene>
<dbReference type="OrthoDB" id="582199at2"/>
<keyword evidence="3" id="KW-1185">Reference proteome</keyword>
<sequence>MSQNLTTDRHALPRDFSDEVRAVIGAFAIVRKMENLMEEEAFSVNLTKQERRMVLFLDPPRRMGELAKWMGALPSSVTAMADSLADRGLLVRQRDPQDGRAWQLALTDSGRDARDETFEKVEKIFRTESNLTGKEIRTYADLAIKALPDDFFTDETGEDPK</sequence>
<evidence type="ECO:0000259" key="1">
    <source>
        <dbReference type="PROSITE" id="PS50995"/>
    </source>
</evidence>
<dbReference type="InterPro" id="IPR036388">
    <property type="entry name" value="WH-like_DNA-bd_sf"/>
</dbReference>
<organism evidence="2 3">
    <name type="scientific">Shimia isoporae</name>
    <dbReference type="NCBI Taxonomy" id="647720"/>
    <lineage>
        <taxon>Bacteria</taxon>
        <taxon>Pseudomonadati</taxon>
        <taxon>Pseudomonadota</taxon>
        <taxon>Alphaproteobacteria</taxon>
        <taxon>Rhodobacterales</taxon>
        <taxon>Roseobacteraceae</taxon>
    </lineage>
</organism>
<name>A0A4R1NCJ3_9RHOB</name>
<dbReference type="PANTHER" id="PTHR33164:SF57">
    <property type="entry name" value="MARR-FAMILY TRANSCRIPTIONAL REGULATOR"/>
    <property type="match status" value="1"/>
</dbReference>
<proteinExistence type="predicted"/>
<dbReference type="Gene3D" id="1.10.10.10">
    <property type="entry name" value="Winged helix-like DNA-binding domain superfamily/Winged helix DNA-binding domain"/>
    <property type="match status" value="1"/>
</dbReference>
<reference evidence="2 3" key="1">
    <citation type="submission" date="2019-03" db="EMBL/GenBank/DDBJ databases">
        <title>Genomic Encyclopedia of Archaeal and Bacterial Type Strains, Phase II (KMG-II): from individual species to whole genera.</title>
        <authorList>
            <person name="Goeker M."/>
        </authorList>
    </citation>
    <scope>NUCLEOTIDE SEQUENCE [LARGE SCALE GENOMIC DNA]</scope>
    <source>
        <strain evidence="2 3">DSM 26433</strain>
    </source>
</reference>
<dbReference type="InterPro" id="IPR039422">
    <property type="entry name" value="MarR/SlyA-like"/>
</dbReference>
<dbReference type="InterPro" id="IPR000835">
    <property type="entry name" value="HTH_MarR-typ"/>
</dbReference>
<evidence type="ECO:0000313" key="2">
    <source>
        <dbReference type="EMBL" id="TCL01363.1"/>
    </source>
</evidence>
<protein>
    <submittedName>
        <fullName evidence="2">MarR family transcriptional regulator</fullName>
    </submittedName>
</protein>
<dbReference type="RefSeq" id="WP_132860694.1">
    <property type="nucleotide sequence ID" value="NZ_SMGR01000002.1"/>
</dbReference>
<dbReference type="Proteomes" id="UP000295673">
    <property type="component" value="Unassembled WGS sequence"/>
</dbReference>
<feature type="domain" description="HTH marR-type" evidence="1">
    <location>
        <begin position="1"/>
        <end position="148"/>
    </location>
</feature>
<dbReference type="PROSITE" id="PS50995">
    <property type="entry name" value="HTH_MARR_2"/>
    <property type="match status" value="1"/>
</dbReference>
<evidence type="ECO:0000313" key="3">
    <source>
        <dbReference type="Proteomes" id="UP000295673"/>
    </source>
</evidence>
<dbReference type="SMART" id="SM00347">
    <property type="entry name" value="HTH_MARR"/>
    <property type="match status" value="1"/>
</dbReference>
<comment type="caution">
    <text evidence="2">The sequence shown here is derived from an EMBL/GenBank/DDBJ whole genome shotgun (WGS) entry which is preliminary data.</text>
</comment>
<dbReference type="AlphaFoldDB" id="A0A4R1NCJ3"/>
<dbReference type="PANTHER" id="PTHR33164">
    <property type="entry name" value="TRANSCRIPTIONAL REGULATOR, MARR FAMILY"/>
    <property type="match status" value="1"/>
</dbReference>
<dbReference type="EMBL" id="SMGR01000002">
    <property type="protein sequence ID" value="TCL01363.1"/>
    <property type="molecule type" value="Genomic_DNA"/>
</dbReference>
<dbReference type="SUPFAM" id="SSF46785">
    <property type="entry name" value="Winged helix' DNA-binding domain"/>
    <property type="match status" value="1"/>
</dbReference>
<dbReference type="Pfam" id="PF01047">
    <property type="entry name" value="MarR"/>
    <property type="match status" value="1"/>
</dbReference>
<accession>A0A4R1NCJ3</accession>
<dbReference type="InterPro" id="IPR036390">
    <property type="entry name" value="WH_DNA-bd_sf"/>
</dbReference>